<dbReference type="EMBL" id="QXFW01001539">
    <property type="protein sequence ID" value="KAE8989268.1"/>
    <property type="molecule type" value="Genomic_DNA"/>
</dbReference>
<evidence type="ECO:0000313" key="11">
    <source>
        <dbReference type="Proteomes" id="UP000429523"/>
    </source>
</evidence>
<dbReference type="Proteomes" id="UP000441208">
    <property type="component" value="Unassembled WGS sequence"/>
</dbReference>
<evidence type="ECO:0000313" key="6">
    <source>
        <dbReference type="EMBL" id="KAE9088275.1"/>
    </source>
</evidence>
<accession>A0A6A4CH16</accession>
<dbReference type="Proteomes" id="UP000460718">
    <property type="component" value="Unassembled WGS sequence"/>
</dbReference>
<evidence type="ECO:0000313" key="16">
    <source>
        <dbReference type="Proteomes" id="UP000441208"/>
    </source>
</evidence>
<dbReference type="EMBL" id="QXFZ01001597">
    <property type="protein sequence ID" value="KAE9087859.1"/>
    <property type="molecule type" value="Genomic_DNA"/>
</dbReference>
<feature type="region of interest" description="Disordered" evidence="1">
    <location>
        <begin position="78"/>
        <end position="108"/>
    </location>
</feature>
<dbReference type="SUPFAM" id="SSF64268">
    <property type="entry name" value="PX domain"/>
    <property type="match status" value="1"/>
</dbReference>
<feature type="region of interest" description="Disordered" evidence="1">
    <location>
        <begin position="450"/>
        <end position="482"/>
    </location>
</feature>
<dbReference type="Proteomes" id="UP000488956">
    <property type="component" value="Unassembled WGS sequence"/>
</dbReference>
<dbReference type="EMBL" id="QXGF01001626">
    <property type="protein sequence ID" value="KAE8928778.1"/>
    <property type="molecule type" value="Genomic_DNA"/>
</dbReference>
<evidence type="ECO:0000259" key="2">
    <source>
        <dbReference type="PROSITE" id="PS50195"/>
    </source>
</evidence>
<dbReference type="EMBL" id="QXGD01001644">
    <property type="protein sequence ID" value="KAE9201773.1"/>
    <property type="molecule type" value="Genomic_DNA"/>
</dbReference>
<dbReference type="Proteomes" id="UP000440732">
    <property type="component" value="Unassembled WGS sequence"/>
</dbReference>
<organism evidence="10 13">
    <name type="scientific">Phytophthora fragariae</name>
    <dbReference type="NCBI Taxonomy" id="53985"/>
    <lineage>
        <taxon>Eukaryota</taxon>
        <taxon>Sar</taxon>
        <taxon>Stramenopiles</taxon>
        <taxon>Oomycota</taxon>
        <taxon>Peronosporomycetes</taxon>
        <taxon>Peronosporales</taxon>
        <taxon>Peronosporaceae</taxon>
        <taxon>Phytophthora</taxon>
    </lineage>
</organism>
<feature type="compositionally biased region" description="Acidic residues" evidence="1">
    <location>
        <begin position="351"/>
        <end position="387"/>
    </location>
</feature>
<dbReference type="Proteomes" id="UP000440367">
    <property type="component" value="Unassembled WGS sequence"/>
</dbReference>
<dbReference type="GO" id="GO:0035091">
    <property type="term" value="F:phosphatidylinositol binding"/>
    <property type="evidence" value="ECO:0007669"/>
    <property type="project" value="InterPro"/>
</dbReference>
<evidence type="ECO:0000313" key="12">
    <source>
        <dbReference type="Proteomes" id="UP000433483"/>
    </source>
</evidence>
<evidence type="ECO:0000313" key="14">
    <source>
        <dbReference type="Proteomes" id="UP000440367"/>
    </source>
</evidence>
<dbReference type="Proteomes" id="UP000433483">
    <property type="component" value="Unassembled WGS sequence"/>
</dbReference>
<proteinExistence type="predicted"/>
<evidence type="ECO:0000313" key="10">
    <source>
        <dbReference type="EMBL" id="KAE9289391.1"/>
    </source>
</evidence>
<evidence type="ECO:0000313" key="9">
    <source>
        <dbReference type="EMBL" id="KAE9201773.1"/>
    </source>
</evidence>
<dbReference type="Proteomes" id="UP000429523">
    <property type="component" value="Unassembled WGS sequence"/>
</dbReference>
<sequence length="653" mass="71278">MSTDEVLATELNNKLMMVESPSSVDSMPQSQCTTDAADSEDEFQDAVEPPSSTSVAYDGAAPPLSGVYEDALEATEQQIAAALQSTTSDGTARQPTIQEDDGQEKTEVARVEAAVVAVIDEIVESVMAEMYGDEEVKPVEEDADTQSEEEPEKDVDDELVQLAQPKKFVDESADVPVYTRNEAARGEAPVEDAVADRSSPAVSKEDTLEKVVVQDNGVGIEDSLQLAANYEEERDMAAVAKTKESITDKKTHVTTVLNEDNKATSAPDATDVLKAPEAEQVATVDDGAVAVAGATIDNPEVKILYNEDTPAVHSTSQEAVVDVVSEHSSPTMTKTLEGDEYAVEAHATESSVDDEAPDDDDNDEEVVAIEDDNQEELVEEEVNEEDSMTPTDEQVIAPTSSASVTGAADEDSVDGTEQELSQPEENVDPVHAQGANAKEIIFQAAKVEEDQHAVTPEHNPAEEETEVSPVLEETPDSSYRKSSDHHELSLAAVSLLPRLAPSSETTTTTTLEPFVLSSDSNEMLEVHFPPQRFTYEVFGFSIERRVVFYHVHRSNRRTGIREPAILKRYTDFRELQLQLLDSCLRAAADMPRIPRPHLGTVLRGYKSKKTIEIRERAFRALLRYIAQYPALHGSAIFEQFITTSRVTTGAGWM</sequence>
<dbReference type="OrthoDB" id="117442at2759"/>
<feature type="region of interest" description="Disordered" evidence="1">
    <location>
        <begin position="251"/>
        <end position="272"/>
    </location>
</feature>
<feature type="compositionally biased region" description="Acidic residues" evidence="1">
    <location>
        <begin position="141"/>
        <end position="157"/>
    </location>
</feature>
<dbReference type="Proteomes" id="UP000437068">
    <property type="component" value="Unassembled WGS sequence"/>
</dbReference>
<evidence type="ECO:0000313" key="5">
    <source>
        <dbReference type="EMBL" id="KAE9087859.1"/>
    </source>
</evidence>
<dbReference type="Pfam" id="PF00787">
    <property type="entry name" value="PX"/>
    <property type="match status" value="1"/>
</dbReference>
<evidence type="ECO:0000313" key="4">
    <source>
        <dbReference type="EMBL" id="KAE8989268.1"/>
    </source>
</evidence>
<gene>
    <name evidence="10" type="ORF">PF001_g20061</name>
    <name evidence="9" type="ORF">PF002_g21435</name>
    <name evidence="8" type="ORF">PF005_g20964</name>
    <name evidence="7" type="ORF">PF006_g19866</name>
    <name evidence="5" type="ORF">PF007_g20207</name>
    <name evidence="3" type="ORF">PF009_g21091</name>
    <name evidence="6" type="ORF">PF010_g19433</name>
    <name evidence="4" type="ORF">PF011_g18840</name>
</gene>
<evidence type="ECO:0000313" key="8">
    <source>
        <dbReference type="EMBL" id="KAE9186137.1"/>
    </source>
</evidence>
<dbReference type="EMBL" id="QXGE01001693">
    <property type="protein sequence ID" value="KAE9289391.1"/>
    <property type="molecule type" value="Genomic_DNA"/>
</dbReference>
<dbReference type="EMBL" id="QXFX01001560">
    <property type="protein sequence ID" value="KAE9088275.1"/>
    <property type="molecule type" value="Genomic_DNA"/>
</dbReference>
<evidence type="ECO:0000313" key="18">
    <source>
        <dbReference type="Proteomes" id="UP000488956"/>
    </source>
</evidence>
<name>A0A6A4CH16_9STRA</name>
<feature type="compositionally biased region" description="Acidic residues" evidence="1">
    <location>
        <begin position="408"/>
        <end position="417"/>
    </location>
</feature>
<dbReference type="EMBL" id="QXGA01001686">
    <property type="protein sequence ID" value="KAE9112963.1"/>
    <property type="molecule type" value="Genomic_DNA"/>
</dbReference>
<feature type="domain" description="PX" evidence="2">
    <location>
        <begin position="527"/>
        <end position="647"/>
    </location>
</feature>
<keyword evidence="12" id="KW-1185">Reference proteome</keyword>
<evidence type="ECO:0000256" key="1">
    <source>
        <dbReference type="SAM" id="MobiDB-lite"/>
    </source>
</evidence>
<dbReference type="InterPro" id="IPR036871">
    <property type="entry name" value="PX_dom_sf"/>
</dbReference>
<feature type="region of interest" description="Disordered" evidence="1">
    <location>
        <begin position="1"/>
        <end position="64"/>
    </location>
</feature>
<feature type="region of interest" description="Disordered" evidence="1">
    <location>
        <begin position="130"/>
        <end position="157"/>
    </location>
</feature>
<feature type="compositionally biased region" description="Polar residues" evidence="1">
    <location>
        <begin position="388"/>
        <end position="404"/>
    </location>
</feature>
<feature type="region of interest" description="Disordered" evidence="1">
    <location>
        <begin position="311"/>
        <end position="426"/>
    </location>
</feature>
<evidence type="ECO:0000313" key="3">
    <source>
        <dbReference type="EMBL" id="KAE8928778.1"/>
    </source>
</evidence>
<feature type="compositionally biased region" description="Polar residues" evidence="1">
    <location>
        <begin position="20"/>
        <end position="36"/>
    </location>
</feature>
<feature type="compositionally biased region" description="Polar residues" evidence="1">
    <location>
        <begin position="78"/>
        <end position="97"/>
    </location>
</feature>
<dbReference type="PROSITE" id="PS50195">
    <property type="entry name" value="PX"/>
    <property type="match status" value="1"/>
</dbReference>
<evidence type="ECO:0000313" key="7">
    <source>
        <dbReference type="EMBL" id="KAE9112963.1"/>
    </source>
</evidence>
<protein>
    <recommendedName>
        <fullName evidence="2">PX domain-containing protein</fullName>
    </recommendedName>
</protein>
<evidence type="ECO:0000313" key="17">
    <source>
        <dbReference type="Proteomes" id="UP000460718"/>
    </source>
</evidence>
<evidence type="ECO:0000313" key="13">
    <source>
        <dbReference type="Proteomes" id="UP000437068"/>
    </source>
</evidence>
<evidence type="ECO:0000313" key="15">
    <source>
        <dbReference type="Proteomes" id="UP000440732"/>
    </source>
</evidence>
<dbReference type="InterPro" id="IPR001683">
    <property type="entry name" value="PX_dom"/>
</dbReference>
<reference evidence="11 12" key="1">
    <citation type="submission" date="2018-08" db="EMBL/GenBank/DDBJ databases">
        <title>Genomic investigation of the strawberry pathogen Phytophthora fragariae indicates pathogenicity is determined by transcriptional variation in three key races.</title>
        <authorList>
            <person name="Adams T.M."/>
            <person name="Armitage A.D."/>
            <person name="Sobczyk M.K."/>
            <person name="Bates H.J."/>
            <person name="Dunwell J.M."/>
            <person name="Nellist C.F."/>
            <person name="Harrison R.J."/>
        </authorList>
    </citation>
    <scope>NUCLEOTIDE SEQUENCE [LARGE SCALE GENOMIC DNA]</scope>
    <source>
        <strain evidence="10 13">A4</strain>
        <strain evidence="9 14">BC-1</strain>
        <strain evidence="8 12">NOV-27</strain>
        <strain evidence="7 15">NOV-5</strain>
        <strain evidence="5 16">NOV-71</strain>
        <strain evidence="3 11">NOV-9</strain>
        <strain evidence="6 18">ONT-3</strain>
        <strain evidence="4 17">SCRP245</strain>
    </source>
</reference>
<feature type="region of interest" description="Disordered" evidence="1">
    <location>
        <begin position="180"/>
        <end position="208"/>
    </location>
</feature>
<dbReference type="EMBL" id="QXGB01001745">
    <property type="protein sequence ID" value="KAE9186137.1"/>
    <property type="molecule type" value="Genomic_DNA"/>
</dbReference>
<comment type="caution">
    <text evidence="10">The sequence shown here is derived from an EMBL/GenBank/DDBJ whole genome shotgun (WGS) entry which is preliminary data.</text>
</comment>
<dbReference type="AlphaFoldDB" id="A0A6A4CH16"/>
<dbReference type="Gene3D" id="3.30.1520.10">
    <property type="entry name" value="Phox-like domain"/>
    <property type="match status" value="1"/>
</dbReference>